<dbReference type="Proteomes" id="UP001161247">
    <property type="component" value="Chromosome 6"/>
</dbReference>
<proteinExistence type="predicted"/>
<organism evidence="1 2">
    <name type="scientific">Oldenlandia corymbosa var. corymbosa</name>
    <dbReference type="NCBI Taxonomy" id="529605"/>
    <lineage>
        <taxon>Eukaryota</taxon>
        <taxon>Viridiplantae</taxon>
        <taxon>Streptophyta</taxon>
        <taxon>Embryophyta</taxon>
        <taxon>Tracheophyta</taxon>
        <taxon>Spermatophyta</taxon>
        <taxon>Magnoliopsida</taxon>
        <taxon>eudicotyledons</taxon>
        <taxon>Gunneridae</taxon>
        <taxon>Pentapetalae</taxon>
        <taxon>asterids</taxon>
        <taxon>lamiids</taxon>
        <taxon>Gentianales</taxon>
        <taxon>Rubiaceae</taxon>
        <taxon>Rubioideae</taxon>
        <taxon>Spermacoceae</taxon>
        <taxon>Hedyotis-Oldenlandia complex</taxon>
        <taxon>Oldenlandia</taxon>
    </lineage>
</organism>
<evidence type="ECO:0000313" key="1">
    <source>
        <dbReference type="EMBL" id="CAI9108842.1"/>
    </source>
</evidence>
<keyword evidence="2" id="KW-1185">Reference proteome</keyword>
<evidence type="ECO:0000313" key="2">
    <source>
        <dbReference type="Proteomes" id="UP001161247"/>
    </source>
</evidence>
<gene>
    <name evidence="1" type="ORF">OLC1_LOCUS16845</name>
</gene>
<name>A0AAV1DNC5_OLDCO</name>
<dbReference type="AlphaFoldDB" id="A0AAV1DNC5"/>
<dbReference type="PANTHER" id="PTHR34666">
    <property type="entry name" value="EXPRESSED PROTEIN"/>
    <property type="match status" value="1"/>
</dbReference>
<dbReference type="PANTHER" id="PTHR34666:SF1">
    <property type="entry name" value="OS02G0554800 PROTEIN"/>
    <property type="match status" value="1"/>
</dbReference>
<sequence length="176" mass="20503">MLREDFTFPIITTTSTTNNKVTYLAEVAPSLWRISSLEVHPNSYHLQVEVINGRKGFSTARFSEMAVDANYQEDKMDMLWEDFNDDEMEEALTSNVSLNLETHNNHHQECCNEEDHAREILYQPDLKMSNEQTRTTCSSNALMVSQKRNKMILLFKVLMKKLLLLHNMGSFKKHRS</sequence>
<reference evidence="1" key="1">
    <citation type="submission" date="2023-03" db="EMBL/GenBank/DDBJ databases">
        <authorList>
            <person name="Julca I."/>
        </authorList>
    </citation>
    <scope>NUCLEOTIDE SEQUENCE</scope>
</reference>
<protein>
    <submittedName>
        <fullName evidence="1">OLC1v1008540C1</fullName>
    </submittedName>
</protein>
<dbReference type="EMBL" id="OX459123">
    <property type="protein sequence ID" value="CAI9108842.1"/>
    <property type="molecule type" value="Genomic_DNA"/>
</dbReference>
<accession>A0AAV1DNC5</accession>